<dbReference type="RefSeq" id="WP_013094815.1">
    <property type="nucleotide sequence ID" value="NC_014121.1"/>
</dbReference>
<keyword evidence="2" id="KW-1185">Reference proteome</keyword>
<gene>
    <name evidence="1" type="ordered locus">ECL_00042</name>
</gene>
<evidence type="ECO:0000313" key="1">
    <source>
        <dbReference type="EMBL" id="ADF59610.1"/>
    </source>
</evidence>
<dbReference type="AlphaFoldDB" id="A0A0H3CEC9"/>
<dbReference type="InterPro" id="IPR009587">
    <property type="entry name" value="DUF1198"/>
</dbReference>
<proteinExistence type="predicted"/>
<dbReference type="EnsemblBacteria" id="ADF59610">
    <property type="protein sequence ID" value="ADF59610"/>
    <property type="gene ID" value="ECL_00042"/>
</dbReference>
<dbReference type="Proteomes" id="UP000002363">
    <property type="component" value="Chromosome"/>
</dbReference>
<sequence length="150" mass="17422">MVWIMLATLAVVFVVGFRVLTSDSRRAIKRLSERLGITPMPVESMIDQFGKTPGNEFIRYLERPDEAHLQNVAQVLLIWQVCIVDGSEENLHTWHRMLRKARLAAPITDAQIRLALGFMREMEPDPQELNAFQLRYNQLFLPEEGVFYLH</sequence>
<dbReference type="Pfam" id="PF06711">
    <property type="entry name" value="DUF1198"/>
    <property type="match status" value="1"/>
</dbReference>
<dbReference type="KEGG" id="enc:ECL_00042"/>
<dbReference type="eggNOG" id="ENOG502ZBKK">
    <property type="taxonomic scope" value="Bacteria"/>
</dbReference>
<evidence type="ECO:0008006" key="3">
    <source>
        <dbReference type="Google" id="ProtNLM"/>
    </source>
</evidence>
<name>A0A0H3CEC9_ENTCC</name>
<dbReference type="HOGENOM" id="CLU_145987_0_0_6"/>
<accession>A0A0H3CEC9</accession>
<dbReference type="PATRIC" id="fig|716541.4.peg.340"/>
<organism evidence="1 2">
    <name type="scientific">Enterobacter cloacae subsp. cloacae (strain ATCC 13047 / DSM 30054 / NBRC 13535 / NCTC 10005 / WDCM 00083 / NCDC 279-56)</name>
    <dbReference type="NCBI Taxonomy" id="716541"/>
    <lineage>
        <taxon>Bacteria</taxon>
        <taxon>Pseudomonadati</taxon>
        <taxon>Pseudomonadota</taxon>
        <taxon>Gammaproteobacteria</taxon>
        <taxon>Enterobacterales</taxon>
        <taxon>Enterobacteriaceae</taxon>
        <taxon>Enterobacter</taxon>
        <taxon>Enterobacter cloacae complex</taxon>
    </lineage>
</organism>
<reference evidence="1 2" key="1">
    <citation type="journal article" date="2010" name="J. Bacteriol.">
        <title>Complete genome sequence of Enterobacter cloacae subsp. cloacae type strain ATCC 13047.</title>
        <authorList>
            <person name="Ren Y."/>
            <person name="Ren Y."/>
            <person name="Zhou Z."/>
            <person name="Guo X."/>
            <person name="Li Y."/>
            <person name="Feng L."/>
            <person name="Wang L."/>
        </authorList>
    </citation>
    <scope>NUCLEOTIDE SEQUENCE [LARGE SCALE GENOMIC DNA]</scope>
    <source>
        <strain evidence="2">ATCC 13047 / DSM 30054 / NBRC 13535 / NCTC 10005 / WDCM 00083 / NCDC 279-56</strain>
    </source>
</reference>
<dbReference type="STRING" id="716541.ECL_00042"/>
<protein>
    <recommendedName>
        <fullName evidence="3">DUF1198 domain-containing protein</fullName>
    </recommendedName>
</protein>
<dbReference type="OrthoDB" id="7062660at2"/>
<dbReference type="EMBL" id="CP001918">
    <property type="protein sequence ID" value="ADF59610.1"/>
    <property type="molecule type" value="Genomic_DNA"/>
</dbReference>
<evidence type="ECO:0000313" key="2">
    <source>
        <dbReference type="Proteomes" id="UP000002363"/>
    </source>
</evidence>